<feature type="region of interest" description="Disordered" evidence="7">
    <location>
        <begin position="1131"/>
        <end position="1153"/>
    </location>
</feature>
<dbReference type="OrthoDB" id="1689567at2759"/>
<keyword evidence="3" id="KW-0813">Transport</keyword>
<evidence type="ECO:0000256" key="5">
    <source>
        <dbReference type="ARBA" id="ARBA00022989"/>
    </source>
</evidence>
<dbReference type="PANTHER" id="PTHR13018:SF5">
    <property type="entry name" value="RE44586P"/>
    <property type="match status" value="1"/>
</dbReference>
<evidence type="ECO:0000256" key="1">
    <source>
        <dbReference type="ARBA" id="ARBA00004141"/>
    </source>
</evidence>
<dbReference type="Pfam" id="PF02714">
    <property type="entry name" value="RSN1_7TM"/>
    <property type="match status" value="1"/>
</dbReference>
<feature type="domain" description="CSC1/OSCA1-like N-terminal transmembrane" evidence="10">
    <location>
        <begin position="17"/>
        <end position="167"/>
    </location>
</feature>
<keyword evidence="4 8" id="KW-0812">Transmembrane</keyword>
<comment type="subcellular location">
    <subcellularLocation>
        <location evidence="1">Membrane</location>
        <topology evidence="1">Multi-pass membrane protein</topology>
    </subcellularLocation>
</comment>
<evidence type="ECO:0008006" key="14">
    <source>
        <dbReference type="Google" id="ProtNLM"/>
    </source>
</evidence>
<feature type="transmembrane region" description="Helical" evidence="8">
    <location>
        <begin position="14"/>
        <end position="35"/>
    </location>
</feature>
<feature type="compositionally biased region" description="Low complexity" evidence="7">
    <location>
        <begin position="811"/>
        <end position="830"/>
    </location>
</feature>
<feature type="transmembrane region" description="Helical" evidence="8">
    <location>
        <begin position="637"/>
        <end position="665"/>
    </location>
</feature>
<dbReference type="InterPro" id="IPR032880">
    <property type="entry name" value="CSC1/OSCA1-like_N"/>
</dbReference>
<protein>
    <recommendedName>
        <fullName evidence="14">CSC1/OSCA1-like 7TM region domain-containing protein</fullName>
    </recommendedName>
</protein>
<evidence type="ECO:0000259" key="9">
    <source>
        <dbReference type="Pfam" id="PF02714"/>
    </source>
</evidence>
<feature type="transmembrane region" description="Helical" evidence="8">
    <location>
        <begin position="145"/>
        <end position="165"/>
    </location>
</feature>
<feature type="compositionally biased region" description="Polar residues" evidence="7">
    <location>
        <begin position="1217"/>
        <end position="1226"/>
    </location>
</feature>
<name>A0A9W8EE36_9FUNG</name>
<feature type="region of interest" description="Disordered" evidence="7">
    <location>
        <begin position="1173"/>
        <end position="1193"/>
    </location>
</feature>
<feature type="region of interest" description="Disordered" evidence="7">
    <location>
        <begin position="786"/>
        <end position="836"/>
    </location>
</feature>
<evidence type="ECO:0000256" key="8">
    <source>
        <dbReference type="SAM" id="Phobius"/>
    </source>
</evidence>
<dbReference type="Pfam" id="PF13967">
    <property type="entry name" value="RSN1_TM"/>
    <property type="match status" value="1"/>
</dbReference>
<comment type="similarity">
    <text evidence="2">Belongs to the CSC1 (TC 1.A.17) family.</text>
</comment>
<feature type="compositionally biased region" description="Basic residues" evidence="7">
    <location>
        <begin position="1173"/>
        <end position="1185"/>
    </location>
</feature>
<organism evidence="12 13">
    <name type="scientific">Dimargaris verticillata</name>
    <dbReference type="NCBI Taxonomy" id="2761393"/>
    <lineage>
        <taxon>Eukaryota</taxon>
        <taxon>Fungi</taxon>
        <taxon>Fungi incertae sedis</taxon>
        <taxon>Zoopagomycota</taxon>
        <taxon>Kickxellomycotina</taxon>
        <taxon>Dimargaritomycetes</taxon>
        <taxon>Dimargaritales</taxon>
        <taxon>Dimargaritaceae</taxon>
        <taxon>Dimargaris</taxon>
    </lineage>
</organism>
<dbReference type="Proteomes" id="UP001151582">
    <property type="component" value="Unassembled WGS sequence"/>
</dbReference>
<feature type="transmembrane region" description="Helical" evidence="8">
    <location>
        <begin position="491"/>
        <end position="510"/>
    </location>
</feature>
<comment type="caution">
    <text evidence="12">The sequence shown here is derived from an EMBL/GenBank/DDBJ whole genome shotgun (WGS) entry which is preliminary data.</text>
</comment>
<dbReference type="InterPro" id="IPR003864">
    <property type="entry name" value="CSC1/OSCA1-like_7TM"/>
</dbReference>
<evidence type="ECO:0000313" key="13">
    <source>
        <dbReference type="Proteomes" id="UP001151582"/>
    </source>
</evidence>
<feature type="region of interest" description="Disordered" evidence="7">
    <location>
        <begin position="1311"/>
        <end position="1330"/>
    </location>
</feature>
<evidence type="ECO:0000256" key="2">
    <source>
        <dbReference type="ARBA" id="ARBA00007779"/>
    </source>
</evidence>
<feature type="region of interest" description="Disordered" evidence="7">
    <location>
        <begin position="1205"/>
        <end position="1226"/>
    </location>
</feature>
<keyword evidence="13" id="KW-1185">Reference proteome</keyword>
<dbReference type="GO" id="GO:0005886">
    <property type="term" value="C:plasma membrane"/>
    <property type="evidence" value="ECO:0007669"/>
    <property type="project" value="TreeGrafter"/>
</dbReference>
<feature type="transmembrane region" description="Helical" evidence="8">
    <location>
        <begin position="714"/>
        <end position="734"/>
    </location>
</feature>
<dbReference type="InterPro" id="IPR045122">
    <property type="entry name" value="Csc1-like"/>
</dbReference>
<feature type="compositionally biased region" description="Polar residues" evidence="7">
    <location>
        <begin position="797"/>
        <end position="809"/>
    </location>
</feature>
<feature type="domain" description="CSC1/OSCA1-like 7TM region" evidence="9">
    <location>
        <begin position="436"/>
        <end position="706"/>
    </location>
</feature>
<dbReference type="InterPro" id="IPR027815">
    <property type="entry name" value="CSC1/OSCA1-like_cyt"/>
</dbReference>
<evidence type="ECO:0000313" key="12">
    <source>
        <dbReference type="EMBL" id="KAJ1980522.1"/>
    </source>
</evidence>
<evidence type="ECO:0000256" key="4">
    <source>
        <dbReference type="ARBA" id="ARBA00022692"/>
    </source>
</evidence>
<evidence type="ECO:0000256" key="7">
    <source>
        <dbReference type="SAM" id="MobiDB-lite"/>
    </source>
</evidence>
<feature type="transmembrane region" description="Helical" evidence="8">
    <location>
        <begin position="95"/>
        <end position="115"/>
    </location>
</feature>
<accession>A0A9W8EE36</accession>
<proteinExistence type="inferred from homology"/>
<keyword evidence="5 8" id="KW-1133">Transmembrane helix</keyword>
<feature type="transmembrane region" description="Helical" evidence="8">
    <location>
        <begin position="531"/>
        <end position="549"/>
    </location>
</feature>
<dbReference type="PANTHER" id="PTHR13018">
    <property type="entry name" value="PROBABLE MEMBRANE PROTEIN DUF221-RELATED"/>
    <property type="match status" value="1"/>
</dbReference>
<evidence type="ECO:0000256" key="3">
    <source>
        <dbReference type="ARBA" id="ARBA00022448"/>
    </source>
</evidence>
<feature type="transmembrane region" description="Helical" evidence="8">
    <location>
        <begin position="437"/>
        <end position="463"/>
    </location>
</feature>
<sequence length="1463" mass="165220">MATLETAKNFERDLVGVGTQFGLATVIIVTCVHLFEVMRRRPRFQHLFTPRCRLIKNPSPPIPKRLYGWIPRVWSLDEKFYYTHVGLDAVMYLRFLRMVITVLLTTGIIVFAVLIPVNYCTNKEKTEGQDVNQFSISNLPEGSRYFWIHLTCLYAFCFTSLFLLFRNSLDYIKMYGDTMMLKVKSGSIVPRSVLVAQIPRHLRTDEALRQHFEQLGLGTVENATIIRNYQKLCRKIASRKGVLQSLEQAHLDLGRNFIKLLSKNPALLTEALKSEDDAQAVAHNQACHDMQRFLACVKRGRKGRADLNALLEDDPMLFWRALSDLDRSLLTPAQPKIHMKNLSEMDWDPAIDTYLYKLSRVERRVRQLRKLNRVSDNFKPTDYGVVTFTHMNAAQATLKLAVSGQLHCLETLPCPEPRDLIWTNFLMDSRQRWVRMVIVNACVWTLIIVWLIPMASFLGLASLEKLKTLLPFLMDVGTINTWLRSVIERNLPSLLVSLAMVILPFIVLAISRIQFFSSHSALEEKVIERNFFFSIFNVLIFFCIGPPLLDSIQAWLLNPVGILDKLTQSLIGQGEAFFINYVILTSCSHALELAQIGFPLFTTLFADNRWVLSTPRKTQTYRAPWSFPFFYYMHTHMLIFVITLTFVVISPLIIPFSLYYFISAFMVYKHQFAYAYVKQFEANGRFWIQIANFSMFGVTLAVLIFIIVMALKQAVAAAITTVPLFFFCIAYAVYMRRNLFPRMKVVPLARAGNPQWQPLLDKESPVAALTGSPLAGPQFPAPSPLLNTQHRDLGAKPQTTPPTRGSQLRPSVGSGLSDGGSPSSMDSVSVRMDDVSSQESTSLRLPRWFRPWMRRVGLHAVLNRWSEFRRNLFVSQVDYTLHDEETIQMYRGVRPRTASLQAALNRELSARKVSDEIARAPETYSHLRVPREVRALARRNLCRSYSDSAPGSASPHLTVRYSATLSFSPTMAPLGTQTPLLDTHSACPALNRPEPVTRTESVMSVSESERSQYQYLGTNLRHRQDLSTPVESYYHPRLLKPITRRLWLPANPLRRLYHDLEKECIELDYAIVTAPLLATNPHAGRLRSTWAMEDQHGVNSGSKKSLLAHIPYLRTTYHVLNQTAKDLTANLRPLHSGGSGSKTNNVGGAHDGHPARRVLEEQDHSGFMGYLYHQRHRRRSSRKRNLTGDNLASPTGLFQALRASFTTPDRKARSDRAQSLGSGTSISDQYCTISMTTEGSENKARDRAVDGLLPTDGSGELVQLSATLPVSDLDILTAADPDQRSLTTAVTDANHSHATAQSELSTSITTTVRPRLRRHSSEVSPRLPEPTLVSERTHSWCMASTLPTRRRASSETYPLALSGTTRSVDRRLPVASVHDPPCLYELPHDSPIVLGSETYASCCQPHTHNKPSHPCPQSAMLDTSHDTSHPSHSFSSNDTDSDAYSSDQGEGRAEIRDLYNEEL</sequence>
<feature type="compositionally biased region" description="Basic and acidic residues" evidence="7">
    <location>
        <begin position="1449"/>
        <end position="1463"/>
    </location>
</feature>
<feature type="transmembrane region" description="Helical" evidence="8">
    <location>
        <begin position="686"/>
        <end position="708"/>
    </location>
</feature>
<evidence type="ECO:0000256" key="6">
    <source>
        <dbReference type="ARBA" id="ARBA00023136"/>
    </source>
</evidence>
<evidence type="ECO:0000259" key="10">
    <source>
        <dbReference type="Pfam" id="PF13967"/>
    </source>
</evidence>
<feature type="region of interest" description="Disordered" evidence="7">
    <location>
        <begin position="1405"/>
        <end position="1463"/>
    </location>
</feature>
<reference evidence="12" key="1">
    <citation type="submission" date="2022-07" db="EMBL/GenBank/DDBJ databases">
        <title>Phylogenomic reconstructions and comparative analyses of Kickxellomycotina fungi.</title>
        <authorList>
            <person name="Reynolds N.K."/>
            <person name="Stajich J.E."/>
            <person name="Barry K."/>
            <person name="Grigoriev I.V."/>
            <person name="Crous P."/>
            <person name="Smith M.E."/>
        </authorList>
    </citation>
    <scope>NUCLEOTIDE SEQUENCE</scope>
    <source>
        <strain evidence="12">RSA 567</strain>
    </source>
</reference>
<keyword evidence="6 8" id="KW-0472">Membrane</keyword>
<dbReference type="GO" id="GO:0005227">
    <property type="term" value="F:calcium-activated cation channel activity"/>
    <property type="evidence" value="ECO:0007669"/>
    <property type="project" value="InterPro"/>
</dbReference>
<evidence type="ECO:0000259" key="11">
    <source>
        <dbReference type="Pfam" id="PF14703"/>
    </source>
</evidence>
<feature type="domain" description="CSC1/OSCA1-like cytosolic" evidence="11">
    <location>
        <begin position="191"/>
        <end position="424"/>
    </location>
</feature>
<gene>
    <name evidence="12" type="ORF">H4R34_002421</name>
</gene>
<dbReference type="Pfam" id="PF14703">
    <property type="entry name" value="PHM7_cyt"/>
    <property type="match status" value="1"/>
</dbReference>
<dbReference type="EMBL" id="JANBQB010000164">
    <property type="protein sequence ID" value="KAJ1980522.1"/>
    <property type="molecule type" value="Genomic_DNA"/>
</dbReference>